<dbReference type="GO" id="GO:0002250">
    <property type="term" value="P:adaptive immune response"/>
    <property type="evidence" value="ECO:0007669"/>
    <property type="project" value="UniProtKB-KW"/>
</dbReference>
<keyword evidence="1" id="KW-0391">Immunity</keyword>
<evidence type="ECO:0000259" key="4">
    <source>
        <dbReference type="PROSITE" id="PS50835"/>
    </source>
</evidence>
<protein>
    <recommendedName>
        <fullName evidence="4">Ig-like domain-containing protein</fullName>
    </recommendedName>
</protein>
<feature type="domain" description="Ig-like" evidence="4">
    <location>
        <begin position="1"/>
        <end position="85"/>
    </location>
</feature>
<keyword evidence="6" id="KW-1185">Reference proteome</keyword>
<dbReference type="Pfam" id="PF07686">
    <property type="entry name" value="V-set"/>
    <property type="match status" value="1"/>
</dbReference>
<dbReference type="InterPro" id="IPR013783">
    <property type="entry name" value="Ig-like_fold"/>
</dbReference>
<keyword evidence="3" id="KW-1280">Immunoglobulin</keyword>
<dbReference type="Proteomes" id="UP000007754">
    <property type="component" value="Unplaced"/>
</dbReference>
<dbReference type="GO" id="GO:0005576">
    <property type="term" value="C:extracellular region"/>
    <property type="evidence" value="ECO:0007669"/>
    <property type="project" value="UniProtKB-ARBA"/>
</dbReference>
<evidence type="ECO:0000256" key="3">
    <source>
        <dbReference type="ARBA" id="ARBA00043265"/>
    </source>
</evidence>
<dbReference type="InterPro" id="IPR013106">
    <property type="entry name" value="Ig_V-set"/>
</dbReference>
<dbReference type="GeneTree" id="ENSGT01050000244936"/>
<dbReference type="Gene3D" id="2.60.40.10">
    <property type="entry name" value="Immunoglobulins"/>
    <property type="match status" value="1"/>
</dbReference>
<dbReference type="InParanoid" id="A0A674GL35"/>
<evidence type="ECO:0000313" key="5">
    <source>
        <dbReference type="Ensembl" id="ENSTGUP00000023558.1"/>
    </source>
</evidence>
<evidence type="ECO:0000313" key="6">
    <source>
        <dbReference type="Proteomes" id="UP000007754"/>
    </source>
</evidence>
<dbReference type="Ensembl" id="ENSTGUT00000023077.1">
    <property type="protein sequence ID" value="ENSTGUP00000023558.1"/>
    <property type="gene ID" value="ENSTGUG00000023110.1"/>
</dbReference>
<dbReference type="InterPro" id="IPR050199">
    <property type="entry name" value="IgHV"/>
</dbReference>
<evidence type="ECO:0000256" key="1">
    <source>
        <dbReference type="ARBA" id="ARBA00022859"/>
    </source>
</evidence>
<keyword evidence="2" id="KW-1064">Adaptive immunity</keyword>
<accession>A0A674GL35</accession>
<dbReference type="PROSITE" id="PS50835">
    <property type="entry name" value="IG_LIKE"/>
    <property type="match status" value="1"/>
</dbReference>
<evidence type="ECO:0000256" key="2">
    <source>
        <dbReference type="ARBA" id="ARBA00023130"/>
    </source>
</evidence>
<dbReference type="AlphaFoldDB" id="A0A674GL35"/>
<dbReference type="PANTHER" id="PTHR23266">
    <property type="entry name" value="IMMUNOGLOBULIN HEAVY CHAIN"/>
    <property type="match status" value="1"/>
</dbReference>
<sequence length="212" mass="22916">APPGGSLRLLCRGSGFDFGNFGMGWIRQRPGQGLEYVAGVNGDSARAWYAPSVRGRFRISRDNGQSSVTLAMNSLKDDDSALYFCAKIATAGYWGPADGDDVGADPTPGPEPTNIPKFPHSPPNLSCCWHQTVTVSPKLSRFSVAFSFDPNLTGLKSSPFSSKFTFPQNRPPNLSFSPQISTMTVGWKIPLGKPQIRNSGPKIQLWAPNPEV</sequence>
<dbReference type="InterPro" id="IPR007110">
    <property type="entry name" value="Ig-like_dom"/>
</dbReference>
<reference evidence="5" key="2">
    <citation type="submission" date="2025-09" db="UniProtKB">
        <authorList>
            <consortium name="Ensembl"/>
        </authorList>
    </citation>
    <scope>IDENTIFICATION</scope>
</reference>
<name>A0A674GL35_TAEGU</name>
<dbReference type="InterPro" id="IPR036179">
    <property type="entry name" value="Ig-like_dom_sf"/>
</dbReference>
<organism evidence="5 6">
    <name type="scientific">Taeniopygia guttata</name>
    <name type="common">Zebra finch</name>
    <name type="synonym">Poephila guttata</name>
    <dbReference type="NCBI Taxonomy" id="59729"/>
    <lineage>
        <taxon>Eukaryota</taxon>
        <taxon>Metazoa</taxon>
        <taxon>Chordata</taxon>
        <taxon>Craniata</taxon>
        <taxon>Vertebrata</taxon>
        <taxon>Euteleostomi</taxon>
        <taxon>Archelosauria</taxon>
        <taxon>Archosauria</taxon>
        <taxon>Dinosauria</taxon>
        <taxon>Saurischia</taxon>
        <taxon>Theropoda</taxon>
        <taxon>Coelurosauria</taxon>
        <taxon>Aves</taxon>
        <taxon>Neognathae</taxon>
        <taxon>Neoaves</taxon>
        <taxon>Telluraves</taxon>
        <taxon>Australaves</taxon>
        <taxon>Passeriformes</taxon>
        <taxon>Passeroidea</taxon>
        <taxon>Estrildidae</taxon>
        <taxon>Estrildinae</taxon>
        <taxon>Taeniopygia</taxon>
    </lineage>
</organism>
<dbReference type="GO" id="GO:0019814">
    <property type="term" value="C:immunoglobulin complex"/>
    <property type="evidence" value="ECO:0007669"/>
    <property type="project" value="UniProtKB-KW"/>
</dbReference>
<proteinExistence type="predicted"/>
<reference evidence="5" key="1">
    <citation type="submission" date="2025-08" db="UniProtKB">
        <authorList>
            <consortium name="Ensembl"/>
        </authorList>
    </citation>
    <scope>IDENTIFICATION</scope>
</reference>
<dbReference type="SMART" id="SM00406">
    <property type="entry name" value="IGv"/>
    <property type="match status" value="1"/>
</dbReference>
<dbReference type="SUPFAM" id="SSF48726">
    <property type="entry name" value="Immunoglobulin"/>
    <property type="match status" value="1"/>
</dbReference>